<dbReference type="InterPro" id="IPR051191">
    <property type="entry name" value="DCAF12"/>
</dbReference>
<organism evidence="2 3">
    <name type="scientific">Candidatus Bacteroides merdigallinarum</name>
    <dbReference type="NCBI Taxonomy" id="2838473"/>
    <lineage>
        <taxon>Bacteria</taxon>
        <taxon>Pseudomonadati</taxon>
        <taxon>Bacteroidota</taxon>
        <taxon>Bacteroidia</taxon>
        <taxon>Bacteroidales</taxon>
        <taxon>Bacteroidaceae</taxon>
        <taxon>Bacteroides</taxon>
    </lineage>
</organism>
<dbReference type="SUPFAM" id="SSF52540">
    <property type="entry name" value="P-loop containing nucleoside triphosphate hydrolases"/>
    <property type="match status" value="1"/>
</dbReference>
<reference evidence="2" key="2">
    <citation type="submission" date="2021-04" db="EMBL/GenBank/DDBJ databases">
        <authorList>
            <person name="Gilroy R."/>
        </authorList>
    </citation>
    <scope>NUCLEOTIDE SEQUENCE</scope>
    <source>
        <strain evidence="2">ChiHjej9B8-1298</strain>
    </source>
</reference>
<accession>A0A9D2E687</accession>
<dbReference type="InterPro" id="IPR027417">
    <property type="entry name" value="P-loop_NTPase"/>
</dbReference>
<evidence type="ECO:0000256" key="1">
    <source>
        <dbReference type="ARBA" id="ARBA00022737"/>
    </source>
</evidence>
<gene>
    <name evidence="2" type="ORF">H9814_00220</name>
</gene>
<protein>
    <submittedName>
        <fullName evidence="2">DUF4062 domain-containing protein</fullName>
    </submittedName>
</protein>
<sequence>MNSERDYLNAYIFPKIKEYCKKRYIDFIPVDLRWGITEEESRNGLVLTTCLEEIDDSRPFFIGLLGSRYGWQPTVDDLKNLRPSLSDQKGWIENMVKESASITEIEFEYAALRDMKLPYACFFMRSEGVDIPEEFKEKTGSMPEQKLNKLKEKILSQHNYPAYHYTSNKALGDILYREITTMVDKEFPIDGHNGLDAILWKQEQTLKKRLDTSFYMNDICEHIDQWIQSEEKLLLIKGDKEGIGSSTSLCYGVKYLRNKYNNPIVYFDFGTIPPEQDKFETFYHFLSLDACRIPTGQWGIIAIDNAHFDSDELTSILTWLDSLHNGIHVIFSTHFYSTLYDTIAFRYSCPVISLHERNDTEKFIDNYTARYGKRFTQEQKEIIIAQKSTRNPTYLKIILNNLINFGSYEKLNERIKKLVSQGEDFIFLYLMQEANTLFHTINLHTTYPKYICAISLFQGIYEDELLNMLNISRSEWSVIHPWVMQFCKEEEGRYTLINPDWGHQIKNLYPTPEIAQLGMEMIDWFLKDDSLLKRSIHAALSIYLNIWHLPFTEEAYQKLHGKMLFIGTSPIAVNYLSINKLSTLWRLLRKHRMTDKPTFWLGCTISELNTKEKIEYFTKLGKVASGLCRGTDASYCYTQIYQIKSTKGENDAILYHAKSLMEIGQMEKAIEIINHCSQYSGWTPINPGNIFKKIHKNDKRLSLKLINLKINAYKEILNYKACDKLFQDYIKLLESLDDDQYNAIKEDATKGLMTLIEIGSFDGNLDNLNTAIDYSNMIADFIKSLGIGHPLSYLYNLYGTIRQLRQKRYSDMLKWTTWTLKSASIAYGQSSYQYARAEILYVYAHYKTQGTHGISHQATNVYIPRNYTRSFETENLPTIEWSRISHSVKRKLILERDFYKRLIREIQPYPKQQEMDNELDKFKERISMDI</sequence>
<dbReference type="Proteomes" id="UP000824028">
    <property type="component" value="Unassembled WGS sequence"/>
</dbReference>
<evidence type="ECO:0000313" key="3">
    <source>
        <dbReference type="Proteomes" id="UP000824028"/>
    </source>
</evidence>
<dbReference type="AlphaFoldDB" id="A0A9D2E687"/>
<proteinExistence type="predicted"/>
<dbReference type="EMBL" id="DXBX01000001">
    <property type="protein sequence ID" value="HIZ31963.1"/>
    <property type="molecule type" value="Genomic_DNA"/>
</dbReference>
<dbReference type="PANTHER" id="PTHR19860:SF40">
    <property type="entry name" value="WD40 REPEAT-CONTAINING PROTEIN"/>
    <property type="match status" value="1"/>
</dbReference>
<evidence type="ECO:0000313" key="2">
    <source>
        <dbReference type="EMBL" id="HIZ31963.1"/>
    </source>
</evidence>
<dbReference type="GO" id="GO:0080008">
    <property type="term" value="C:Cul4-RING E3 ubiquitin ligase complex"/>
    <property type="evidence" value="ECO:0007669"/>
    <property type="project" value="TreeGrafter"/>
</dbReference>
<comment type="caution">
    <text evidence="2">The sequence shown here is derived from an EMBL/GenBank/DDBJ whole genome shotgun (WGS) entry which is preliminary data.</text>
</comment>
<keyword evidence="1" id="KW-0677">Repeat</keyword>
<reference evidence="2" key="1">
    <citation type="journal article" date="2021" name="PeerJ">
        <title>Extensive microbial diversity within the chicken gut microbiome revealed by metagenomics and culture.</title>
        <authorList>
            <person name="Gilroy R."/>
            <person name="Ravi A."/>
            <person name="Getino M."/>
            <person name="Pursley I."/>
            <person name="Horton D.L."/>
            <person name="Alikhan N.F."/>
            <person name="Baker D."/>
            <person name="Gharbi K."/>
            <person name="Hall N."/>
            <person name="Watson M."/>
            <person name="Adriaenssens E.M."/>
            <person name="Foster-Nyarko E."/>
            <person name="Jarju S."/>
            <person name="Secka A."/>
            <person name="Antonio M."/>
            <person name="Oren A."/>
            <person name="Chaudhuri R.R."/>
            <person name="La Ragione R."/>
            <person name="Hildebrand F."/>
            <person name="Pallen M.J."/>
        </authorList>
    </citation>
    <scope>NUCLEOTIDE SEQUENCE</scope>
    <source>
        <strain evidence="2">ChiHjej9B8-1298</strain>
    </source>
</reference>
<dbReference type="PANTHER" id="PTHR19860">
    <property type="entry name" value="DDB1- AND CUL4-ASSOCIATED FACTOR 12-RELATED"/>
    <property type="match status" value="1"/>
</dbReference>
<name>A0A9D2E687_9BACE</name>